<dbReference type="InterPro" id="IPR011013">
    <property type="entry name" value="Gal_mutarotase_sf_dom"/>
</dbReference>
<dbReference type="RefSeq" id="WP_313874774.1">
    <property type="nucleotide sequence ID" value="NZ_JAVBIK010000001.1"/>
</dbReference>
<name>A0ABU3KMP5_9BURK</name>
<dbReference type="PIRSF" id="PIRSF016020">
    <property type="entry name" value="PHexose_mutarotase"/>
    <property type="match status" value="1"/>
</dbReference>
<dbReference type="EMBL" id="JAVBIK010000001">
    <property type="protein sequence ID" value="MDT7519069.1"/>
    <property type="molecule type" value="Genomic_DNA"/>
</dbReference>
<dbReference type="Proteomes" id="UP001321700">
    <property type="component" value="Unassembled WGS sequence"/>
</dbReference>
<evidence type="ECO:0000256" key="2">
    <source>
        <dbReference type="ARBA" id="ARBA00005866"/>
    </source>
</evidence>
<protein>
    <recommendedName>
        <fullName evidence="4">Putative glucose-6-phosphate 1-epimerase</fullName>
        <ecNumber evidence="4">5.1.3.15</ecNumber>
    </recommendedName>
</protein>
<comment type="similarity">
    <text evidence="2 4">Belongs to the glucose-6-phosphate 1-epimerase family.</text>
</comment>
<keyword evidence="6" id="KW-1185">Reference proteome</keyword>
<comment type="caution">
    <text evidence="5">The sequence shown here is derived from an EMBL/GenBank/DDBJ whole genome shotgun (WGS) entry which is preliminary data.</text>
</comment>
<dbReference type="SUPFAM" id="SSF74650">
    <property type="entry name" value="Galactose mutarotase-like"/>
    <property type="match status" value="1"/>
</dbReference>
<dbReference type="Gene3D" id="2.70.98.10">
    <property type="match status" value="1"/>
</dbReference>
<accession>A0ABU3KMP5</accession>
<gene>
    <name evidence="5" type="ORF">RAE19_10150</name>
</gene>
<proteinExistence type="inferred from homology"/>
<evidence type="ECO:0000313" key="6">
    <source>
        <dbReference type="Proteomes" id="UP001321700"/>
    </source>
</evidence>
<evidence type="ECO:0000256" key="4">
    <source>
        <dbReference type="PIRNR" id="PIRNR016020"/>
    </source>
</evidence>
<dbReference type="InterPro" id="IPR025532">
    <property type="entry name" value="G6P_1-epimerase"/>
</dbReference>
<reference evidence="5 6" key="1">
    <citation type="submission" date="2023-08" db="EMBL/GenBank/DDBJ databases">
        <title>Rhodoferax potami sp. nov. and Rhodoferax mekongensis sp. nov., isolated from the Mekong River in Thailand.</title>
        <authorList>
            <person name="Kitikhun S."/>
            <person name="Charoenyingcharoen P."/>
            <person name="Siriarchawattana P."/>
            <person name="Likhitrattanapisal S."/>
            <person name="Nilsakha T."/>
            <person name="Chanpet A."/>
            <person name="Rattanawaree P."/>
            <person name="Ingsriswang S."/>
        </authorList>
    </citation>
    <scope>NUCLEOTIDE SEQUENCE [LARGE SCALE GENOMIC DNA]</scope>
    <source>
        <strain evidence="5 6">TBRC 17660</strain>
    </source>
</reference>
<dbReference type="InterPro" id="IPR014718">
    <property type="entry name" value="GH-type_carb-bd"/>
</dbReference>
<evidence type="ECO:0000256" key="1">
    <source>
        <dbReference type="ARBA" id="ARBA00001096"/>
    </source>
</evidence>
<evidence type="ECO:0000256" key="3">
    <source>
        <dbReference type="ARBA" id="ARBA00023235"/>
    </source>
</evidence>
<dbReference type="EC" id="5.1.3.15" evidence="4"/>
<evidence type="ECO:0000313" key="5">
    <source>
        <dbReference type="EMBL" id="MDT7519069.1"/>
    </source>
</evidence>
<keyword evidence="3 4" id="KW-0413">Isomerase</keyword>
<dbReference type="PANTHER" id="PTHR11122">
    <property type="entry name" value="APOSPORY-ASSOCIATED PROTEIN C-RELATED"/>
    <property type="match status" value="1"/>
</dbReference>
<dbReference type="InterPro" id="IPR008183">
    <property type="entry name" value="Aldose_1/G6P_1-epimerase"/>
</dbReference>
<dbReference type="Pfam" id="PF01263">
    <property type="entry name" value="Aldose_epim"/>
    <property type="match status" value="1"/>
</dbReference>
<organism evidence="5 6">
    <name type="scientific">Rhodoferax potami</name>
    <dbReference type="NCBI Taxonomy" id="3068338"/>
    <lineage>
        <taxon>Bacteria</taxon>
        <taxon>Pseudomonadati</taxon>
        <taxon>Pseudomonadota</taxon>
        <taxon>Betaproteobacteria</taxon>
        <taxon>Burkholderiales</taxon>
        <taxon>Comamonadaceae</taxon>
        <taxon>Rhodoferax</taxon>
    </lineage>
</organism>
<comment type="catalytic activity">
    <reaction evidence="1">
        <text>alpha-D-glucose 6-phosphate = beta-D-glucose 6-phosphate</text>
        <dbReference type="Rhea" id="RHEA:16249"/>
        <dbReference type="ChEBI" id="CHEBI:58225"/>
        <dbReference type="ChEBI" id="CHEBI:58247"/>
        <dbReference type="EC" id="5.1.3.15"/>
    </reaction>
</comment>
<dbReference type="PANTHER" id="PTHR11122:SF13">
    <property type="entry name" value="GLUCOSE-6-PHOSPHATE 1-EPIMERASE"/>
    <property type="match status" value="1"/>
</dbReference>
<sequence length="264" mass="27496">MTFETLTIDGAPAVRLQGPHGDSVTALLRGGQVISWIDASGTERLYCSPLSPLAGPQAVRGGVPVIFPQFSGRGPLMRHGFARTRDWALADTPAGAAHPTLVMRMEHSAAETALWAHDCVCTLAVALEAAGLRITLAVHNTGSSALSFHAALHTYLEVGDVTQATLTGVLPQGEVLSLAEPIDHLFESVPGPFALRSPASALDMAHEGFTDAVVWNPGPQAVIADLPAGGYARFLCVEAASVGVPVQLAPGAHWQGCQYLVTAA</sequence>